<feature type="transmembrane region" description="Helical" evidence="1">
    <location>
        <begin position="87"/>
        <end position="108"/>
    </location>
</feature>
<evidence type="ECO:0000256" key="1">
    <source>
        <dbReference type="SAM" id="Phobius"/>
    </source>
</evidence>
<reference evidence="3" key="1">
    <citation type="journal article" date="2019" name="Genome Announc.">
        <title>Draft Genome Sequence of Pseudoalteromonas piscicida Strain 36Y ROTHPW, an Hypersaline Seawater Isolate from the South Coast of Sonora, Mexico.</title>
        <authorList>
            <person name="Sanchez-Diaz R."/>
            <person name="Molina-Garza Z.J."/>
            <person name="Cruz-Suarez L.E."/>
            <person name="Selvin J."/>
            <person name="Kiran G.S."/>
            <person name="Ibarra-Gamez J.C."/>
            <person name="Gomez-Gil B."/>
            <person name="Galaviz-Silva L."/>
        </authorList>
    </citation>
    <scope>NUCLEOTIDE SEQUENCE [LARGE SCALE GENOMIC DNA]</scope>
    <source>
        <strain evidence="3">36Y_RITHPW</strain>
    </source>
</reference>
<dbReference type="AlphaFoldDB" id="A0A2A5JSH5"/>
<protein>
    <recommendedName>
        <fullName evidence="4">Nif11 domain-containing protein</fullName>
    </recommendedName>
</protein>
<evidence type="ECO:0000313" key="3">
    <source>
        <dbReference type="Proteomes" id="UP000228621"/>
    </source>
</evidence>
<dbReference type="RefSeq" id="WP_099641439.1">
    <property type="nucleotide sequence ID" value="NZ_NKHF01000030.1"/>
</dbReference>
<accession>A0A2A5JSH5</accession>
<dbReference type="Proteomes" id="UP000228621">
    <property type="component" value="Unassembled WGS sequence"/>
</dbReference>
<keyword evidence="1" id="KW-0812">Transmembrane</keyword>
<evidence type="ECO:0000313" key="2">
    <source>
        <dbReference type="EMBL" id="PCK32422.1"/>
    </source>
</evidence>
<dbReference type="OrthoDB" id="9986375at2"/>
<keyword evidence="1" id="KW-1133">Transmembrane helix</keyword>
<keyword evidence="1" id="KW-0472">Membrane</keyword>
<organism evidence="2 3">
    <name type="scientific">Pseudoalteromonas piscicida</name>
    <dbReference type="NCBI Taxonomy" id="43662"/>
    <lineage>
        <taxon>Bacteria</taxon>
        <taxon>Pseudomonadati</taxon>
        <taxon>Pseudomonadota</taxon>
        <taxon>Gammaproteobacteria</taxon>
        <taxon>Alteromonadales</taxon>
        <taxon>Pseudoalteromonadaceae</taxon>
        <taxon>Pseudoalteromonas</taxon>
    </lineage>
</organism>
<name>A0A2A5JSH5_PSEO7</name>
<dbReference type="EMBL" id="NKHF01000030">
    <property type="protein sequence ID" value="PCK32422.1"/>
    <property type="molecule type" value="Genomic_DNA"/>
</dbReference>
<gene>
    <name evidence="2" type="ORF">CEX98_07265</name>
</gene>
<sequence length="118" mass="12750">MQATMEMLNEEIKKNPDILDVLLESKFNWESFVEGAKKIGFKIGLTDVIEYLEEKYPPTSPEAGSTYYAQDERQGEFRELSNNEINLVSGGTTVVAGVVAVVAVGVFVGGGGTSTPSN</sequence>
<evidence type="ECO:0008006" key="4">
    <source>
        <dbReference type="Google" id="ProtNLM"/>
    </source>
</evidence>
<proteinExistence type="predicted"/>
<comment type="caution">
    <text evidence="2">The sequence shown here is derived from an EMBL/GenBank/DDBJ whole genome shotgun (WGS) entry which is preliminary data.</text>
</comment>
<keyword evidence="3" id="KW-1185">Reference proteome</keyword>